<dbReference type="EMBL" id="BLLF01000124">
    <property type="protein sequence ID" value="GFH07905.1"/>
    <property type="molecule type" value="Genomic_DNA"/>
</dbReference>
<dbReference type="InterPro" id="IPR036737">
    <property type="entry name" value="OmpA-like_sf"/>
</dbReference>
<organism evidence="1 2">
    <name type="scientific">Haematococcus lacustris</name>
    <name type="common">Green alga</name>
    <name type="synonym">Haematococcus pluvialis</name>
    <dbReference type="NCBI Taxonomy" id="44745"/>
    <lineage>
        <taxon>Eukaryota</taxon>
        <taxon>Viridiplantae</taxon>
        <taxon>Chlorophyta</taxon>
        <taxon>core chlorophytes</taxon>
        <taxon>Chlorophyceae</taxon>
        <taxon>CS clade</taxon>
        <taxon>Chlamydomonadales</taxon>
        <taxon>Haematococcaceae</taxon>
        <taxon>Haematococcus</taxon>
    </lineage>
</organism>
<comment type="caution">
    <text evidence="1">The sequence shown here is derived from an EMBL/GenBank/DDBJ whole genome shotgun (WGS) entry which is preliminary data.</text>
</comment>
<dbReference type="SUPFAM" id="SSF103088">
    <property type="entry name" value="OmpA-like"/>
    <property type="match status" value="1"/>
</dbReference>
<protein>
    <submittedName>
        <fullName evidence="1">Uncharacterized protein</fullName>
    </submittedName>
</protein>
<keyword evidence="2" id="KW-1185">Reference proteome</keyword>
<dbReference type="Proteomes" id="UP000485058">
    <property type="component" value="Unassembled WGS sequence"/>
</dbReference>
<reference evidence="1 2" key="1">
    <citation type="submission" date="2020-02" db="EMBL/GenBank/DDBJ databases">
        <title>Draft genome sequence of Haematococcus lacustris strain NIES-144.</title>
        <authorList>
            <person name="Morimoto D."/>
            <person name="Nakagawa S."/>
            <person name="Yoshida T."/>
            <person name="Sawayama S."/>
        </authorList>
    </citation>
    <scope>NUCLEOTIDE SEQUENCE [LARGE SCALE GENOMIC DNA]</scope>
    <source>
        <strain evidence="1 2">NIES-144</strain>
    </source>
</reference>
<evidence type="ECO:0000313" key="2">
    <source>
        <dbReference type="Proteomes" id="UP000485058"/>
    </source>
</evidence>
<proteinExistence type="predicted"/>
<evidence type="ECO:0000313" key="1">
    <source>
        <dbReference type="EMBL" id="GFH07905.1"/>
    </source>
</evidence>
<gene>
    <name evidence="1" type="ORF">HaLaN_02781</name>
</gene>
<name>A0A699YEY8_HAELA</name>
<dbReference type="AlphaFoldDB" id="A0A699YEY8"/>
<sequence length="163" mass="17262">MGSEGTSRHKLARAKVRPLRAVLCSAPEMASAIPYISLALACFTVGCQTCYLVPGSQNVSKLRQEIKEMRAELAELRSCAPALNVSGHSDNMPQISNASNAGLAMQRASGAADRLWTVCAGAPAQQPVTGYERCGSTTQAHGYDAKGAYCQAMGGLHMPPIHW</sequence>
<accession>A0A699YEY8</accession>